<dbReference type="Proteomes" id="UP000000547">
    <property type="component" value="Chromosome"/>
</dbReference>
<protein>
    <submittedName>
        <fullName evidence="3">Uncharacterized protein</fullName>
    </submittedName>
</protein>
<proteinExistence type="predicted"/>
<keyword evidence="1" id="KW-0472">Membrane</keyword>
<evidence type="ECO:0000313" key="4">
    <source>
        <dbReference type="EMBL" id="AAZ25497.1"/>
    </source>
</evidence>
<dbReference type="EMBL" id="CP000083">
    <property type="protein sequence ID" value="AAZ25497.1"/>
    <property type="molecule type" value="Genomic_DNA"/>
</dbReference>
<organism evidence="3 5">
    <name type="scientific">Colwellia psychrerythraea (strain 34H / ATCC BAA-681)</name>
    <name type="common">Vibrio psychroerythus</name>
    <dbReference type="NCBI Taxonomy" id="167879"/>
    <lineage>
        <taxon>Bacteria</taxon>
        <taxon>Pseudomonadati</taxon>
        <taxon>Pseudomonadota</taxon>
        <taxon>Gammaproteobacteria</taxon>
        <taxon>Alteromonadales</taxon>
        <taxon>Colwelliaceae</taxon>
        <taxon>Colwellia</taxon>
    </lineage>
</organism>
<dbReference type="RefSeq" id="WP_011041225.1">
    <property type="nucleotide sequence ID" value="NC_003910.7"/>
</dbReference>
<dbReference type="STRING" id="167879.CPS_0364"/>
<dbReference type="KEGG" id="cps:CPS_0884"/>
<dbReference type="KEGG" id="cps:CPS_0364"/>
<dbReference type="AlphaFoldDB" id="Q487Y2"/>
<feature type="transmembrane region" description="Helical" evidence="1">
    <location>
        <begin position="47"/>
        <end position="67"/>
    </location>
</feature>
<feature type="signal peptide" evidence="2">
    <location>
        <begin position="1"/>
        <end position="31"/>
    </location>
</feature>
<name>Q487Y2_COLP3</name>
<evidence type="ECO:0000313" key="3">
    <source>
        <dbReference type="EMBL" id="AAZ24416.1"/>
    </source>
</evidence>
<evidence type="ECO:0000313" key="5">
    <source>
        <dbReference type="Proteomes" id="UP000000547"/>
    </source>
</evidence>
<feature type="chain" id="PRO_5007702734" evidence="2">
    <location>
        <begin position="32"/>
        <end position="75"/>
    </location>
</feature>
<evidence type="ECO:0000256" key="1">
    <source>
        <dbReference type="SAM" id="Phobius"/>
    </source>
</evidence>
<dbReference type="EMBL" id="CP000083">
    <property type="protein sequence ID" value="AAZ24416.1"/>
    <property type="molecule type" value="Genomic_DNA"/>
</dbReference>
<accession>Q487Y2</accession>
<reference evidence="3" key="1">
    <citation type="journal article" date="2005" name="Proc. Natl. Acad. Sci. U.S.A.">
        <title>The psychrophilic lifestyle as revealed by the genome sequence of Colwellia psychrerythraea 34H through genomic and proteomic analyses.</title>
        <authorList>
            <person name="Methe B.A."/>
            <person name="Nelson K.E."/>
            <person name="Deming J.W."/>
            <person name="Momen B."/>
            <person name="Melamud E."/>
            <person name="Zhang X."/>
            <person name="Moult J."/>
            <person name="Madupu R."/>
            <person name="Nelson W.C."/>
            <person name="Dodson R.J."/>
            <person name="Brinkac L.M."/>
            <person name="Daugherty S.C."/>
            <person name="Durkin A.S."/>
            <person name="DeBoy R.T."/>
            <person name="Kolonay J.F."/>
            <person name="Sullivan S.A."/>
            <person name="Zhou L."/>
            <person name="Davidsen T.M."/>
            <person name="Wu M."/>
            <person name="Huston A.L."/>
            <person name="Lewis M."/>
            <person name="Weaver B."/>
            <person name="Weidman J.F."/>
            <person name="Khouri H."/>
            <person name="Utterback T.R."/>
            <person name="Feldblyum T.V."/>
            <person name="Fraser C.M."/>
        </authorList>
    </citation>
    <scope>NUCLEOTIDE SEQUENCE [LARGE SCALE GENOMIC DNA]</scope>
    <source>
        <strain evidence="3">34H</strain>
    </source>
</reference>
<gene>
    <name evidence="4" type="ordered locus">CPS_0364</name>
    <name evidence="3" type="ordered locus">CPS_0884</name>
</gene>
<keyword evidence="1" id="KW-1133">Transmembrane helix</keyword>
<dbReference type="HOGENOM" id="CLU_2664776_0_0_6"/>
<evidence type="ECO:0000256" key="2">
    <source>
        <dbReference type="SAM" id="SignalP"/>
    </source>
</evidence>
<keyword evidence="1" id="KW-0812">Transmembrane</keyword>
<keyword evidence="2" id="KW-0732">Signal</keyword>
<sequence>MNKLVSFLKTKKVKAVAAVSAIAGSSAAVQAADYTAQIGTAVTEGSGNVTAVIAGVIGVAILGFGVGKMLGWFGR</sequence>